<name>A0AAW1N7S4_POPJA</name>
<comment type="caution">
    <text evidence="1">The sequence shown here is derived from an EMBL/GenBank/DDBJ whole genome shotgun (WGS) entry which is preliminary data.</text>
</comment>
<reference evidence="1 2" key="1">
    <citation type="journal article" date="2024" name="BMC Genomics">
        <title>De novo assembly and annotation of Popillia japonica's genome with initial clues to its potential as an invasive pest.</title>
        <authorList>
            <person name="Cucini C."/>
            <person name="Boschi S."/>
            <person name="Funari R."/>
            <person name="Cardaioli E."/>
            <person name="Iannotti N."/>
            <person name="Marturano G."/>
            <person name="Paoli F."/>
            <person name="Bruttini M."/>
            <person name="Carapelli A."/>
            <person name="Frati F."/>
            <person name="Nardi F."/>
        </authorList>
    </citation>
    <scope>NUCLEOTIDE SEQUENCE [LARGE SCALE GENOMIC DNA]</scope>
    <source>
        <strain evidence="1">DMR45628</strain>
    </source>
</reference>
<dbReference type="AlphaFoldDB" id="A0AAW1N7S4"/>
<keyword evidence="2" id="KW-1185">Reference proteome</keyword>
<dbReference type="Proteomes" id="UP001458880">
    <property type="component" value="Unassembled WGS sequence"/>
</dbReference>
<organism evidence="1 2">
    <name type="scientific">Popillia japonica</name>
    <name type="common">Japanese beetle</name>
    <dbReference type="NCBI Taxonomy" id="7064"/>
    <lineage>
        <taxon>Eukaryota</taxon>
        <taxon>Metazoa</taxon>
        <taxon>Ecdysozoa</taxon>
        <taxon>Arthropoda</taxon>
        <taxon>Hexapoda</taxon>
        <taxon>Insecta</taxon>
        <taxon>Pterygota</taxon>
        <taxon>Neoptera</taxon>
        <taxon>Endopterygota</taxon>
        <taxon>Coleoptera</taxon>
        <taxon>Polyphaga</taxon>
        <taxon>Scarabaeiformia</taxon>
        <taxon>Scarabaeidae</taxon>
        <taxon>Rutelinae</taxon>
        <taxon>Popillia</taxon>
    </lineage>
</organism>
<gene>
    <name evidence="1" type="ORF">QE152_g768</name>
</gene>
<accession>A0AAW1N7S4</accession>
<evidence type="ECO:0000313" key="1">
    <source>
        <dbReference type="EMBL" id="KAK9755050.1"/>
    </source>
</evidence>
<sequence length="80" mass="9371">MPSETRTEAEKKKFIKSIMVEVLKEEDVVSLFIEKFSQEVERIVNKKFDVYDKKIRTLEEQNKMLSDKIELAGTSRAVFA</sequence>
<proteinExistence type="predicted"/>
<protein>
    <submittedName>
        <fullName evidence="1">Uncharacterized protein</fullName>
    </submittedName>
</protein>
<evidence type="ECO:0000313" key="2">
    <source>
        <dbReference type="Proteomes" id="UP001458880"/>
    </source>
</evidence>
<dbReference type="EMBL" id="JASPKY010000004">
    <property type="protein sequence ID" value="KAK9755050.1"/>
    <property type="molecule type" value="Genomic_DNA"/>
</dbReference>